<protein>
    <recommendedName>
        <fullName evidence="13">DNA-directed RNA polymerase subunit beta</fullName>
        <ecNumber evidence="13">2.7.7.6</ecNumber>
    </recommendedName>
</protein>
<evidence type="ECO:0000256" key="12">
    <source>
        <dbReference type="RuleBase" id="RU000434"/>
    </source>
</evidence>
<evidence type="ECO:0000256" key="11">
    <source>
        <dbReference type="ARBA" id="ARBA00047768"/>
    </source>
</evidence>
<comment type="function">
    <text evidence="13">DNA-dependent RNA polymerase catalyzes the transcription of DNA into RNA using the four ribonucleoside triphosphates as substrates.</text>
</comment>
<dbReference type="PANTHER" id="PTHR20856">
    <property type="entry name" value="DNA-DIRECTED RNA POLYMERASE I SUBUNIT 2"/>
    <property type="match status" value="1"/>
</dbReference>
<dbReference type="FunFam" id="3.90.1100.10:FF:000008">
    <property type="entry name" value="DNA-directed RNA polymerase subunit beta"/>
    <property type="match status" value="1"/>
</dbReference>
<dbReference type="Proteomes" id="UP001151516">
    <property type="component" value="Unassembled WGS sequence"/>
</dbReference>
<dbReference type="GO" id="GO:0003677">
    <property type="term" value="F:DNA binding"/>
    <property type="evidence" value="ECO:0007669"/>
    <property type="project" value="InterPro"/>
</dbReference>
<evidence type="ECO:0000259" key="14">
    <source>
        <dbReference type="Pfam" id="PF00562"/>
    </source>
</evidence>
<dbReference type="InterPro" id="IPR007121">
    <property type="entry name" value="RNA_pol_bsu_CS"/>
</dbReference>
<comment type="caution">
    <text evidence="20">The sequence shown here is derived from an EMBL/GenBank/DDBJ whole genome shotgun (WGS) entry which is preliminary data.</text>
</comment>
<dbReference type="GO" id="GO:0008270">
    <property type="term" value="F:zinc ion binding"/>
    <property type="evidence" value="ECO:0007669"/>
    <property type="project" value="UniProtKB-KW"/>
</dbReference>
<evidence type="ECO:0000256" key="10">
    <source>
        <dbReference type="ARBA" id="ARBA00023242"/>
    </source>
</evidence>
<name>A0A9W8GEW4_9FUNG</name>
<dbReference type="InterPro" id="IPR007120">
    <property type="entry name" value="DNA-dir_RNAP_su2_dom"/>
</dbReference>
<dbReference type="Gene3D" id="3.90.1070.20">
    <property type="match status" value="1"/>
</dbReference>
<dbReference type="InterPro" id="IPR007644">
    <property type="entry name" value="RNA_pol_bsu_protrusion"/>
</dbReference>
<reference evidence="20" key="1">
    <citation type="submission" date="2022-07" db="EMBL/GenBank/DDBJ databases">
        <title>Phylogenomic reconstructions and comparative analyses of Kickxellomycotina fungi.</title>
        <authorList>
            <person name="Reynolds N.K."/>
            <person name="Stajich J.E."/>
            <person name="Barry K."/>
            <person name="Grigoriev I.V."/>
            <person name="Crous P."/>
            <person name="Smith M.E."/>
        </authorList>
    </citation>
    <scope>NUCLEOTIDE SEQUENCE</scope>
    <source>
        <strain evidence="20">CBS 109367</strain>
    </source>
</reference>
<evidence type="ECO:0000256" key="6">
    <source>
        <dbReference type="ARBA" id="ARBA00022723"/>
    </source>
</evidence>
<feature type="domain" description="RNA polymerase Rpb2" evidence="18">
    <location>
        <begin position="473"/>
        <end position="536"/>
    </location>
</feature>
<dbReference type="InterPro" id="IPR014724">
    <property type="entry name" value="RNA_pol_RPB2_OB-fold"/>
</dbReference>
<dbReference type="Pfam" id="PF04563">
    <property type="entry name" value="RNA_pol_Rpb2_1"/>
    <property type="match status" value="1"/>
</dbReference>
<evidence type="ECO:0000256" key="13">
    <source>
        <dbReference type="RuleBase" id="RU363031"/>
    </source>
</evidence>
<evidence type="ECO:0000256" key="3">
    <source>
        <dbReference type="ARBA" id="ARBA00022478"/>
    </source>
</evidence>
<dbReference type="EC" id="2.7.7.6" evidence="13"/>
<dbReference type="Pfam" id="PF06883">
    <property type="entry name" value="RNA_pol_Rpa2_4"/>
    <property type="match status" value="1"/>
</dbReference>
<dbReference type="InterPro" id="IPR009674">
    <property type="entry name" value="Rpa2_dom_4"/>
</dbReference>
<dbReference type="OrthoDB" id="10248617at2759"/>
<dbReference type="GO" id="GO:0000428">
    <property type="term" value="C:DNA-directed RNA polymerase complex"/>
    <property type="evidence" value="ECO:0007669"/>
    <property type="project" value="UniProtKB-KW"/>
</dbReference>
<dbReference type="GO" id="GO:0005730">
    <property type="term" value="C:nucleolus"/>
    <property type="evidence" value="ECO:0007669"/>
    <property type="project" value="UniProtKB-SubCell"/>
</dbReference>
<dbReference type="GO" id="GO:0006351">
    <property type="term" value="P:DNA-templated transcription"/>
    <property type="evidence" value="ECO:0007669"/>
    <property type="project" value="InterPro"/>
</dbReference>
<dbReference type="InterPro" id="IPR007641">
    <property type="entry name" value="RNA_pol_Rpb2_7"/>
</dbReference>
<evidence type="ECO:0000256" key="1">
    <source>
        <dbReference type="ARBA" id="ARBA00004604"/>
    </source>
</evidence>
<dbReference type="Gene3D" id="3.90.1100.10">
    <property type="match status" value="1"/>
</dbReference>
<keyword evidence="8" id="KW-0862">Zinc</keyword>
<evidence type="ECO:0000259" key="15">
    <source>
        <dbReference type="Pfam" id="PF04560"/>
    </source>
</evidence>
<dbReference type="InterPro" id="IPR015712">
    <property type="entry name" value="DNA-dir_RNA_pol_su2"/>
</dbReference>
<keyword evidence="4 13" id="KW-0808">Transferase</keyword>
<evidence type="ECO:0000259" key="19">
    <source>
        <dbReference type="Pfam" id="PF06883"/>
    </source>
</evidence>
<dbReference type="FunFam" id="2.40.270.10:FF:000011">
    <property type="entry name" value="DNA-directed RNA polymerase subunit beta"/>
    <property type="match status" value="1"/>
</dbReference>
<keyword evidence="9 13" id="KW-0804">Transcription</keyword>
<dbReference type="Pfam" id="PF04560">
    <property type="entry name" value="RNA_pol_Rpb2_7"/>
    <property type="match status" value="1"/>
</dbReference>
<sequence>MESPSVANTAVGFRTLERQFKAINPGQKHEYPEAQKLTEPHIQSFNSLWERAGPRTPALIDVAMSLVEKQTVYDHKGDVESPLGNKIVFWLDTIRLDHPALSARETKSSNRLMYPTECRQRGITYRGRLTGMLHYQVNDNPVVSEERALGALPVMVRSNRCTLQGMGPADLIRHNEEAEEMGGYFIINGNERVVRLLVAQRRNHVLALQRPSYGSRGPGFTPYATQIRCVRRDQTSQTMTMHYLTTGKLVLRFALRKQEYLVPVSLLMRALVGASDKEIFEAIMGGDAENIFVRDRVELLLRAGKEYAVHTRDQALAYLGDKFRVVMYAPEDATNIEVGQLLLRRMVMVHLDADRDKFNMMAHMVRKLYAVVSGECQEDNPDTQQLQEVYLPGHLYLGIIKEKIEDFLLGVRAEINKNIRQDRVDLYNNRYLSRLFAKIPSDVGAKLQYFMATGNLVSRSGLDMQQVSGYTIVAEKLNYLRFLSHFRCIHRGAFFTELKTTGVRKLLPEGWGFMCPVHTPDGSPCGLLNHLAHKCRLTTIVEETDIVETSLVRMGVEPGLPAPSQRDPHLLGVQLDGRIVGYCSQAVAERIAQSLRMLKLTGTLPFSMEIGFVPRSHGGQMPGLYLFTTPARFIRPVTHLGTRQTDHIGSFEQVYMDIACLDADVRPGITTHQEILPTHILSAVANFTPFCDFNQSPRNMYQCQMGKQTMGTPMHTYAYRTDNKLYRLQTGQTPICRPRIYEDYGVDGYPNGANAVVAVISYTGYDMEDAMILNKSAHERGFGYGTIYKTEYIDLGKFRKAGDPVTIHFGLGTDFLGNEEVMEHIDIDGLPLPGAKVKDGKPLYSIIDDVKGRTKIKNYKGEDGFVDTVRLLAGGLEDELQVIAITYRIPRSPIIGDKFSSRHGQKGVCSVKFPAIDMPFTETGMQPDVIINPHAFPSRMTIGMFVESIAAKAGALHGVCQDATPFQFDETNTAADFFGEQLKAAGYNYHGNEPMYSGVTGQEMRADIYIGVVYYQRLRHMVADKFQVRTTGPVNPLTQQPVKGRKRGGGIRLGEMERDALIAHGAAYFLQDRLMNSSDYSLAYVCRECGSILAPIAAPATSHIVDLSGEGKAGGVTGLSPAEASAILGSSSVGHGRGPLDLSCRLCKSPDAITMVALPFVFRYLATELMSMNMKVKLDVK</sequence>
<dbReference type="FunFam" id="3.90.1100.10:FF:000016">
    <property type="entry name" value="DNA-directed RNA polymerase subunit beta"/>
    <property type="match status" value="1"/>
</dbReference>
<evidence type="ECO:0000256" key="8">
    <source>
        <dbReference type="ARBA" id="ARBA00022833"/>
    </source>
</evidence>
<keyword evidence="7" id="KW-0863">Zinc-finger</keyword>
<evidence type="ECO:0000259" key="16">
    <source>
        <dbReference type="Pfam" id="PF04561"/>
    </source>
</evidence>
<organism evidence="20 21">
    <name type="scientific">Coemansia spiralis</name>
    <dbReference type="NCBI Taxonomy" id="417178"/>
    <lineage>
        <taxon>Eukaryota</taxon>
        <taxon>Fungi</taxon>
        <taxon>Fungi incertae sedis</taxon>
        <taxon>Zoopagomycota</taxon>
        <taxon>Kickxellomycotina</taxon>
        <taxon>Kickxellomycetes</taxon>
        <taxon>Kickxellales</taxon>
        <taxon>Kickxellaceae</taxon>
        <taxon>Coemansia</taxon>
    </lineage>
</organism>
<feature type="domain" description="DNA-directed RNA polymerase I subunit RPA2" evidence="19">
    <location>
        <begin position="580"/>
        <end position="635"/>
    </location>
</feature>
<evidence type="ECO:0000259" key="17">
    <source>
        <dbReference type="Pfam" id="PF04563"/>
    </source>
</evidence>
<keyword evidence="21" id="KW-1185">Reference proteome</keyword>
<feature type="domain" description="RNA polymerase Rpb2" evidence="16">
    <location>
        <begin position="201"/>
        <end position="388"/>
    </location>
</feature>
<proteinExistence type="inferred from homology"/>
<dbReference type="FunFam" id="3.90.1110.10:FF:000007">
    <property type="entry name" value="DNA-directed RNA polymerase subunit beta"/>
    <property type="match status" value="1"/>
</dbReference>
<dbReference type="GO" id="GO:0032549">
    <property type="term" value="F:ribonucleoside binding"/>
    <property type="evidence" value="ECO:0007669"/>
    <property type="project" value="InterPro"/>
</dbReference>
<dbReference type="PROSITE" id="PS01166">
    <property type="entry name" value="RNA_POL_BETA"/>
    <property type="match status" value="1"/>
</dbReference>
<comment type="similarity">
    <text evidence="2 12">Belongs to the RNA polymerase beta chain family.</text>
</comment>
<dbReference type="GO" id="GO:0003899">
    <property type="term" value="F:DNA-directed RNA polymerase activity"/>
    <property type="evidence" value="ECO:0007669"/>
    <property type="project" value="UniProtKB-EC"/>
</dbReference>
<evidence type="ECO:0000256" key="7">
    <source>
        <dbReference type="ARBA" id="ARBA00022771"/>
    </source>
</evidence>
<evidence type="ECO:0000313" key="21">
    <source>
        <dbReference type="Proteomes" id="UP001151516"/>
    </source>
</evidence>
<feature type="domain" description="RNA polymerase beta subunit protrusion" evidence="17">
    <location>
        <begin position="37"/>
        <end position="423"/>
    </location>
</feature>
<keyword evidence="5 13" id="KW-0548">Nucleotidyltransferase</keyword>
<dbReference type="InterPro" id="IPR037034">
    <property type="entry name" value="RNA_pol_Rpb2_2_sf"/>
</dbReference>
<dbReference type="Pfam" id="PF04561">
    <property type="entry name" value="RNA_pol_Rpb2_2"/>
    <property type="match status" value="1"/>
</dbReference>
<dbReference type="SUPFAM" id="SSF64484">
    <property type="entry name" value="beta and beta-prime subunits of DNA dependent RNA-polymerase"/>
    <property type="match status" value="1"/>
</dbReference>
<keyword evidence="10" id="KW-0539">Nucleus</keyword>
<evidence type="ECO:0000256" key="5">
    <source>
        <dbReference type="ARBA" id="ARBA00022695"/>
    </source>
</evidence>
<dbReference type="Gene3D" id="2.40.50.150">
    <property type="match status" value="1"/>
</dbReference>
<evidence type="ECO:0000313" key="20">
    <source>
        <dbReference type="EMBL" id="KAJ2683869.1"/>
    </source>
</evidence>
<dbReference type="Pfam" id="PF00562">
    <property type="entry name" value="RNA_pol_Rpb2_6"/>
    <property type="match status" value="1"/>
</dbReference>
<feature type="domain" description="DNA-directed RNA polymerase subunit 2 hybrid-binding" evidence="14">
    <location>
        <begin position="684"/>
        <end position="1047"/>
    </location>
</feature>
<dbReference type="InterPro" id="IPR007642">
    <property type="entry name" value="RNA_pol_Rpb2_2"/>
</dbReference>
<comment type="subcellular location">
    <subcellularLocation>
        <location evidence="1">Nucleus</location>
        <location evidence="1">Nucleolus</location>
    </subcellularLocation>
</comment>
<keyword evidence="6" id="KW-0479">Metal-binding</keyword>
<dbReference type="AlphaFoldDB" id="A0A9W8GEW4"/>
<accession>A0A9W8GEW4</accession>
<dbReference type="EMBL" id="JANBTX010000252">
    <property type="protein sequence ID" value="KAJ2683869.1"/>
    <property type="molecule type" value="Genomic_DNA"/>
</dbReference>
<feature type="domain" description="RNA polymerase Rpb2" evidence="15">
    <location>
        <begin position="1049"/>
        <end position="1179"/>
    </location>
</feature>
<dbReference type="Pfam" id="PF04565">
    <property type="entry name" value="RNA_pol_Rpb2_3"/>
    <property type="match status" value="1"/>
</dbReference>
<evidence type="ECO:0000259" key="18">
    <source>
        <dbReference type="Pfam" id="PF04565"/>
    </source>
</evidence>
<dbReference type="Gene3D" id="3.90.1800.10">
    <property type="entry name" value="RNA polymerase alpha subunit dimerisation domain"/>
    <property type="match status" value="1"/>
</dbReference>
<dbReference type="Gene3D" id="3.90.1110.10">
    <property type="entry name" value="RNA polymerase Rpb2, domain 2"/>
    <property type="match status" value="1"/>
</dbReference>
<evidence type="ECO:0000256" key="9">
    <source>
        <dbReference type="ARBA" id="ARBA00023163"/>
    </source>
</evidence>
<evidence type="ECO:0000256" key="2">
    <source>
        <dbReference type="ARBA" id="ARBA00006835"/>
    </source>
</evidence>
<comment type="catalytic activity">
    <reaction evidence="11">
        <text>RNA(n) + a ribonucleoside 5'-triphosphate = RNA(n+1) + diphosphate</text>
        <dbReference type="Rhea" id="RHEA:21248"/>
        <dbReference type="Rhea" id="RHEA-COMP:14527"/>
        <dbReference type="Rhea" id="RHEA-COMP:17342"/>
        <dbReference type="ChEBI" id="CHEBI:33019"/>
        <dbReference type="ChEBI" id="CHEBI:61557"/>
        <dbReference type="ChEBI" id="CHEBI:140395"/>
        <dbReference type="EC" id="2.7.7.6"/>
    </reaction>
    <physiologicalReaction direction="left-to-right" evidence="11">
        <dbReference type="Rhea" id="RHEA:21249"/>
    </physiologicalReaction>
</comment>
<gene>
    <name evidence="20" type="ORF">IWW39_005251</name>
</gene>
<dbReference type="InterPro" id="IPR037033">
    <property type="entry name" value="DNA-dir_RNAP_su2_hyb_sf"/>
</dbReference>
<keyword evidence="3 13" id="KW-0240">DNA-directed RNA polymerase</keyword>
<dbReference type="CDD" id="cd00653">
    <property type="entry name" value="RNA_pol_B_RPB2"/>
    <property type="match status" value="1"/>
</dbReference>
<evidence type="ECO:0000256" key="4">
    <source>
        <dbReference type="ARBA" id="ARBA00022679"/>
    </source>
</evidence>
<dbReference type="InterPro" id="IPR007645">
    <property type="entry name" value="RNA_pol_Rpb2_3"/>
</dbReference>
<dbReference type="Gene3D" id="2.40.270.10">
    <property type="entry name" value="DNA-directed RNA polymerase, subunit 2, domain 6"/>
    <property type="match status" value="1"/>
</dbReference>